<protein>
    <recommendedName>
        <fullName evidence="1">AAA domain-containing protein</fullName>
    </recommendedName>
</protein>
<dbReference type="AlphaFoldDB" id="X1QYH9"/>
<dbReference type="InterPro" id="IPR027417">
    <property type="entry name" value="P-loop_NTPase"/>
</dbReference>
<feature type="non-terminal residue" evidence="2">
    <location>
        <position position="65"/>
    </location>
</feature>
<sequence>MRQYNDDIMDIIQRDIEKIIYKQIQPGKVIIVTGARRVGKTFLIKQILEKLDIHYLLLNGEDINT</sequence>
<dbReference type="Gene3D" id="3.40.50.300">
    <property type="entry name" value="P-loop containing nucleotide triphosphate hydrolases"/>
    <property type="match status" value="1"/>
</dbReference>
<gene>
    <name evidence="2" type="ORF">S12H4_23890</name>
</gene>
<dbReference type="EMBL" id="BARW01012797">
    <property type="protein sequence ID" value="GAI73602.1"/>
    <property type="molecule type" value="Genomic_DNA"/>
</dbReference>
<evidence type="ECO:0000313" key="2">
    <source>
        <dbReference type="EMBL" id="GAI73602.1"/>
    </source>
</evidence>
<comment type="caution">
    <text evidence="2">The sequence shown here is derived from an EMBL/GenBank/DDBJ whole genome shotgun (WGS) entry which is preliminary data.</text>
</comment>
<reference evidence="2" key="1">
    <citation type="journal article" date="2014" name="Front. Microbiol.">
        <title>High frequency of phylogenetically diverse reductive dehalogenase-homologous genes in deep subseafloor sedimentary metagenomes.</title>
        <authorList>
            <person name="Kawai M."/>
            <person name="Futagami T."/>
            <person name="Toyoda A."/>
            <person name="Takaki Y."/>
            <person name="Nishi S."/>
            <person name="Hori S."/>
            <person name="Arai W."/>
            <person name="Tsubouchi T."/>
            <person name="Morono Y."/>
            <person name="Uchiyama I."/>
            <person name="Ito T."/>
            <person name="Fujiyama A."/>
            <person name="Inagaki F."/>
            <person name="Takami H."/>
        </authorList>
    </citation>
    <scope>NUCLEOTIDE SEQUENCE</scope>
    <source>
        <strain evidence="2">Expedition CK06-06</strain>
    </source>
</reference>
<dbReference type="InterPro" id="IPR041682">
    <property type="entry name" value="AAA_14"/>
</dbReference>
<proteinExistence type="predicted"/>
<accession>X1QYH9</accession>
<name>X1QYH9_9ZZZZ</name>
<dbReference type="SUPFAM" id="SSF52540">
    <property type="entry name" value="P-loop containing nucleoside triphosphate hydrolases"/>
    <property type="match status" value="1"/>
</dbReference>
<feature type="domain" description="AAA" evidence="1">
    <location>
        <begin position="28"/>
        <end position="64"/>
    </location>
</feature>
<evidence type="ECO:0000259" key="1">
    <source>
        <dbReference type="Pfam" id="PF13173"/>
    </source>
</evidence>
<organism evidence="2">
    <name type="scientific">marine sediment metagenome</name>
    <dbReference type="NCBI Taxonomy" id="412755"/>
    <lineage>
        <taxon>unclassified sequences</taxon>
        <taxon>metagenomes</taxon>
        <taxon>ecological metagenomes</taxon>
    </lineage>
</organism>
<dbReference type="Pfam" id="PF13173">
    <property type="entry name" value="AAA_14"/>
    <property type="match status" value="1"/>
</dbReference>